<reference evidence="2 3" key="1">
    <citation type="submission" date="2018-09" db="EMBL/GenBank/DDBJ databases">
        <title>Characterization of the phylogenetic diversity of five novel species belonging to the genus Bifidobacterium.</title>
        <authorList>
            <person name="Lugli G.A."/>
            <person name="Duranti S."/>
            <person name="Milani C."/>
        </authorList>
    </citation>
    <scope>NUCLEOTIDE SEQUENCE [LARGE SCALE GENOMIC DNA]</scope>
    <source>
        <strain evidence="2 3">2033B</strain>
    </source>
</reference>
<keyword evidence="1" id="KW-0812">Transmembrane</keyword>
<evidence type="ECO:0000313" key="2">
    <source>
        <dbReference type="EMBL" id="RSX57442.1"/>
    </source>
</evidence>
<accession>A0A430FVC7</accession>
<protein>
    <submittedName>
        <fullName evidence="2">Beta-glucosidase</fullName>
    </submittedName>
</protein>
<dbReference type="AlphaFoldDB" id="A0A430FVC7"/>
<name>A0A430FVC7_9BIFI</name>
<evidence type="ECO:0000313" key="3">
    <source>
        <dbReference type="Proteomes" id="UP000287470"/>
    </source>
</evidence>
<dbReference type="EMBL" id="QXGK01000005">
    <property type="protein sequence ID" value="RSX57442.1"/>
    <property type="molecule type" value="Genomic_DNA"/>
</dbReference>
<feature type="transmembrane region" description="Helical" evidence="1">
    <location>
        <begin position="12"/>
        <end position="35"/>
    </location>
</feature>
<keyword evidence="1" id="KW-1133">Transmembrane helix</keyword>
<feature type="transmembrane region" description="Helical" evidence="1">
    <location>
        <begin position="56"/>
        <end position="75"/>
    </location>
</feature>
<sequence>MLSINWSDVWNVVASLAPQLIAIAVVLVLALALTFGVNKKTVQNAGTRKLIHSESWIVFLVAVVVSVSMMMYGPLASLLNSATATKYELSETTISNANKLAKEI</sequence>
<keyword evidence="3" id="KW-1185">Reference proteome</keyword>
<proteinExistence type="predicted"/>
<comment type="caution">
    <text evidence="2">The sequence shown here is derived from an EMBL/GenBank/DDBJ whole genome shotgun (WGS) entry which is preliminary data.</text>
</comment>
<gene>
    <name evidence="2" type="ORF">D2E24_0740</name>
</gene>
<dbReference type="Proteomes" id="UP000287470">
    <property type="component" value="Unassembled WGS sequence"/>
</dbReference>
<organism evidence="2 3">
    <name type="scientific">Bifidobacterium samirii</name>
    <dbReference type="NCBI Taxonomy" id="2306974"/>
    <lineage>
        <taxon>Bacteria</taxon>
        <taxon>Bacillati</taxon>
        <taxon>Actinomycetota</taxon>
        <taxon>Actinomycetes</taxon>
        <taxon>Bifidobacteriales</taxon>
        <taxon>Bifidobacteriaceae</taxon>
        <taxon>Bifidobacterium</taxon>
    </lineage>
</organism>
<keyword evidence="1" id="KW-0472">Membrane</keyword>
<evidence type="ECO:0000256" key="1">
    <source>
        <dbReference type="SAM" id="Phobius"/>
    </source>
</evidence>